<sequence length="114" mass="12529">MAIEEVKDLVTLPLDELIENLKVYEMILEIDGVASKTTKESDEDVDKEEAEAFNLIAKSFHKSSARIIDLDVAIDSESGLIDSKEVTVIVLGAKEVKDHDKIEAATIAKKKVTS</sequence>
<reference evidence="1" key="1">
    <citation type="journal article" date="2019" name="Sci. Rep.">
        <title>Draft genome of Tanacetum cinerariifolium, the natural source of mosquito coil.</title>
        <authorList>
            <person name="Yamashiro T."/>
            <person name="Shiraishi A."/>
            <person name="Satake H."/>
            <person name="Nakayama K."/>
        </authorList>
    </citation>
    <scope>NUCLEOTIDE SEQUENCE</scope>
</reference>
<name>A0A699GWK4_TANCI</name>
<dbReference type="EMBL" id="BKCJ010057438">
    <property type="protein sequence ID" value="GEW41537.1"/>
    <property type="molecule type" value="Genomic_DNA"/>
</dbReference>
<evidence type="ECO:0000313" key="1">
    <source>
        <dbReference type="EMBL" id="GEW41537.1"/>
    </source>
</evidence>
<accession>A0A699GWK4</accession>
<organism evidence="1">
    <name type="scientific">Tanacetum cinerariifolium</name>
    <name type="common">Dalmatian daisy</name>
    <name type="synonym">Chrysanthemum cinerariifolium</name>
    <dbReference type="NCBI Taxonomy" id="118510"/>
    <lineage>
        <taxon>Eukaryota</taxon>
        <taxon>Viridiplantae</taxon>
        <taxon>Streptophyta</taxon>
        <taxon>Embryophyta</taxon>
        <taxon>Tracheophyta</taxon>
        <taxon>Spermatophyta</taxon>
        <taxon>Magnoliopsida</taxon>
        <taxon>eudicotyledons</taxon>
        <taxon>Gunneridae</taxon>
        <taxon>Pentapetalae</taxon>
        <taxon>asterids</taxon>
        <taxon>campanulids</taxon>
        <taxon>Asterales</taxon>
        <taxon>Asteraceae</taxon>
        <taxon>Asteroideae</taxon>
        <taxon>Anthemideae</taxon>
        <taxon>Anthemidinae</taxon>
        <taxon>Tanacetum</taxon>
    </lineage>
</organism>
<gene>
    <name evidence="1" type="ORF">Tci_213513</name>
</gene>
<protein>
    <submittedName>
        <fullName evidence="1">Uncharacterized protein</fullName>
    </submittedName>
</protein>
<proteinExistence type="predicted"/>
<comment type="caution">
    <text evidence="1">The sequence shown here is derived from an EMBL/GenBank/DDBJ whole genome shotgun (WGS) entry which is preliminary data.</text>
</comment>
<dbReference type="AlphaFoldDB" id="A0A699GWK4"/>